<protein>
    <submittedName>
        <fullName evidence="2">Uncharacterized protein</fullName>
    </submittedName>
</protein>
<feature type="region of interest" description="Disordered" evidence="1">
    <location>
        <begin position="83"/>
        <end position="116"/>
    </location>
</feature>
<gene>
    <name evidence="2" type="ORF">C7419_10595</name>
</gene>
<dbReference type="RefSeq" id="WP_244979242.1">
    <property type="nucleotide sequence ID" value="NZ_JACBYU010000005.1"/>
</dbReference>
<name>A0A316EN45_9BURK</name>
<accession>A0A316EN45</accession>
<evidence type="ECO:0000313" key="2">
    <source>
        <dbReference type="EMBL" id="PWK33101.1"/>
    </source>
</evidence>
<proteinExistence type="predicted"/>
<feature type="compositionally biased region" description="Polar residues" evidence="1">
    <location>
        <begin position="94"/>
        <end position="103"/>
    </location>
</feature>
<reference evidence="2 3" key="1">
    <citation type="submission" date="2018-05" db="EMBL/GenBank/DDBJ databases">
        <title>Genomic Encyclopedia of Type Strains, Phase IV (KMG-V): Genome sequencing to study the core and pangenomes of soil and plant-associated prokaryotes.</title>
        <authorList>
            <person name="Whitman W."/>
        </authorList>
    </citation>
    <scope>NUCLEOTIDE SEQUENCE [LARGE SCALE GENOMIC DNA]</scope>
    <source>
        <strain evidence="2 3">SLV-132</strain>
    </source>
</reference>
<evidence type="ECO:0000313" key="3">
    <source>
        <dbReference type="Proteomes" id="UP000245754"/>
    </source>
</evidence>
<evidence type="ECO:0000256" key="1">
    <source>
        <dbReference type="SAM" id="MobiDB-lite"/>
    </source>
</evidence>
<dbReference type="AlphaFoldDB" id="A0A316EN45"/>
<sequence length="116" mass="12682">MERGLDILVIHGFAVREGRGKWACCYEIRLAIVSGEPLLLYRGELHGRRFPTEAAAIVAACEIGEREASRHVERARAMILTWSPRSPIPPQTAECASSSNGSPSADIPPRYDTPAP</sequence>
<organism evidence="2 3">
    <name type="scientific">Cupriavidus plantarum</name>
    <dbReference type="NCBI Taxonomy" id="942865"/>
    <lineage>
        <taxon>Bacteria</taxon>
        <taxon>Pseudomonadati</taxon>
        <taxon>Pseudomonadota</taxon>
        <taxon>Betaproteobacteria</taxon>
        <taxon>Burkholderiales</taxon>
        <taxon>Burkholderiaceae</taxon>
        <taxon>Cupriavidus</taxon>
    </lineage>
</organism>
<dbReference type="Proteomes" id="UP000245754">
    <property type="component" value="Unassembled WGS sequence"/>
</dbReference>
<keyword evidence="3" id="KW-1185">Reference proteome</keyword>
<dbReference type="EMBL" id="QGGT01000005">
    <property type="protein sequence ID" value="PWK33101.1"/>
    <property type="molecule type" value="Genomic_DNA"/>
</dbReference>
<comment type="caution">
    <text evidence="2">The sequence shown here is derived from an EMBL/GenBank/DDBJ whole genome shotgun (WGS) entry which is preliminary data.</text>
</comment>